<organism evidence="3 4">
    <name type="scientific">Volvox africanus</name>
    <dbReference type="NCBI Taxonomy" id="51714"/>
    <lineage>
        <taxon>Eukaryota</taxon>
        <taxon>Viridiplantae</taxon>
        <taxon>Chlorophyta</taxon>
        <taxon>core chlorophytes</taxon>
        <taxon>Chlorophyceae</taxon>
        <taxon>CS clade</taxon>
        <taxon>Chlamydomonadales</taxon>
        <taxon>Volvocaceae</taxon>
        <taxon>Volvox</taxon>
    </lineage>
</organism>
<dbReference type="Proteomes" id="UP000747399">
    <property type="component" value="Unassembled WGS sequence"/>
</dbReference>
<keyword evidence="2" id="KW-0732">Signal</keyword>
<evidence type="ECO:0000256" key="1">
    <source>
        <dbReference type="SAM" id="MobiDB-lite"/>
    </source>
</evidence>
<sequence>MTFAVFVMLLFLPVCLTQEESAQKTVLLPDDMVATAFKLALSPTHLNATHDGVQLHLNATTLLNTLMEIVESASVEQHWQGKRGDLQTLNELVRSGRALFLSSEKRHQQQQQQQQQRSLGSGELSSWLTVVERCTTAVQEGQSYPLFRRVVSALLLETWLAAGDSWSKAPDAVARRILLKLYDLHAASARRKSAVEYYHFSKAAGTSMCVTSAVVGCTTFSVKEQYTCLVPEFGDGPRWINRKAHNSRCRRVLPGFSQCLTKLYTKLAKWGLHYNNRSAVLGCEERAKWLSDRGFNFFASEYTLRGASGDVTAPPALCSGFLNLAVLRAPLSRIYSHMRYVVQTTYEWMGERTADYMANISLQDWRRLLPAAFDNYYIRGLLGEGGFYTKTGALNASAHLPAARGVIGAMDVILILEDPEALLQLGHGWGLGWPRTFTHAEGRSSIRLDKVVAKIVEKVVPRGEAAMELAAANSLDEQLYEFAVLLSRLDSVVWAVAEAAGLTPPAAAISSPDGDRRIVPFARAFSHSRSGGSNDRIPCGYVPPRWPKPPAPPMAPNATGGPPPTPLPDPAAGGK</sequence>
<keyword evidence="4" id="KW-1185">Reference proteome</keyword>
<evidence type="ECO:0000313" key="4">
    <source>
        <dbReference type="Proteomes" id="UP000747399"/>
    </source>
</evidence>
<feature type="compositionally biased region" description="Pro residues" evidence="1">
    <location>
        <begin position="544"/>
        <end position="569"/>
    </location>
</feature>
<feature type="region of interest" description="Disordered" evidence="1">
    <location>
        <begin position="527"/>
        <end position="575"/>
    </location>
</feature>
<evidence type="ECO:0000313" key="3">
    <source>
        <dbReference type="EMBL" id="GIL53633.1"/>
    </source>
</evidence>
<accession>A0A8J4B464</accession>
<comment type="caution">
    <text evidence="3">The sequence shown here is derived from an EMBL/GenBank/DDBJ whole genome shotgun (WGS) entry which is preliminary data.</text>
</comment>
<name>A0A8J4B464_9CHLO</name>
<reference evidence="3" key="1">
    <citation type="journal article" date="2021" name="Proc. Natl. Acad. Sci. U.S.A.">
        <title>Three genomes in the algal genus Volvox reveal the fate of a haploid sex-determining region after a transition to homothallism.</title>
        <authorList>
            <person name="Yamamoto K."/>
            <person name="Hamaji T."/>
            <person name="Kawai-Toyooka H."/>
            <person name="Matsuzaki R."/>
            <person name="Takahashi F."/>
            <person name="Nishimura Y."/>
            <person name="Kawachi M."/>
            <person name="Noguchi H."/>
            <person name="Minakuchi Y."/>
            <person name="Umen J.G."/>
            <person name="Toyoda A."/>
            <person name="Nozaki H."/>
        </authorList>
    </citation>
    <scope>NUCLEOTIDE SEQUENCE</scope>
    <source>
        <strain evidence="3">NIES-3780</strain>
    </source>
</reference>
<dbReference type="EMBL" id="BNCO01000015">
    <property type="protein sequence ID" value="GIL53633.1"/>
    <property type="molecule type" value="Genomic_DNA"/>
</dbReference>
<gene>
    <name evidence="3" type="ORF">Vafri_9246</name>
</gene>
<feature type="signal peptide" evidence="2">
    <location>
        <begin position="1"/>
        <end position="17"/>
    </location>
</feature>
<dbReference type="AlphaFoldDB" id="A0A8J4B464"/>
<proteinExistence type="predicted"/>
<feature type="chain" id="PRO_5035236341" evidence="2">
    <location>
        <begin position="18"/>
        <end position="575"/>
    </location>
</feature>
<evidence type="ECO:0000256" key="2">
    <source>
        <dbReference type="SAM" id="SignalP"/>
    </source>
</evidence>
<protein>
    <submittedName>
        <fullName evidence="3">Uncharacterized protein</fullName>
    </submittedName>
</protein>